<evidence type="ECO:0000313" key="2">
    <source>
        <dbReference type="EMBL" id="MFC0242114.1"/>
    </source>
</evidence>
<comment type="caution">
    <text evidence="2">The sequence shown here is derived from an EMBL/GenBank/DDBJ whole genome shotgun (WGS) entry which is preliminary data.</text>
</comment>
<dbReference type="RefSeq" id="WP_378389759.1">
    <property type="nucleotide sequence ID" value="NZ_JBHLWM010000006.1"/>
</dbReference>
<gene>
    <name evidence="2" type="ORF">ACFFJ6_16600</name>
</gene>
<name>A0ABV6EV63_9BRAD</name>
<dbReference type="EMBL" id="JBHLWM010000006">
    <property type="protein sequence ID" value="MFC0242114.1"/>
    <property type="molecule type" value="Genomic_DNA"/>
</dbReference>
<reference evidence="2 3" key="1">
    <citation type="submission" date="2024-09" db="EMBL/GenBank/DDBJ databases">
        <authorList>
            <person name="Sun Q."/>
            <person name="Mori K."/>
        </authorList>
    </citation>
    <scope>NUCLEOTIDE SEQUENCE [LARGE SCALE GENOMIC DNA]</scope>
    <source>
        <strain evidence="2 3">KCTC 23279</strain>
    </source>
</reference>
<protein>
    <submittedName>
        <fullName evidence="2">Uncharacterized protein</fullName>
    </submittedName>
</protein>
<organism evidence="2 3">
    <name type="scientific">Rhodopseudomonas telluris</name>
    <dbReference type="NCBI Taxonomy" id="644215"/>
    <lineage>
        <taxon>Bacteria</taxon>
        <taxon>Pseudomonadati</taxon>
        <taxon>Pseudomonadota</taxon>
        <taxon>Alphaproteobacteria</taxon>
        <taxon>Hyphomicrobiales</taxon>
        <taxon>Nitrobacteraceae</taxon>
        <taxon>Rhodopseudomonas</taxon>
    </lineage>
</organism>
<feature type="signal peptide" evidence="1">
    <location>
        <begin position="1"/>
        <end position="21"/>
    </location>
</feature>
<accession>A0ABV6EV63</accession>
<evidence type="ECO:0000256" key="1">
    <source>
        <dbReference type="SAM" id="SignalP"/>
    </source>
</evidence>
<feature type="chain" id="PRO_5047302397" evidence="1">
    <location>
        <begin position="22"/>
        <end position="107"/>
    </location>
</feature>
<keyword evidence="1" id="KW-0732">Signal</keyword>
<dbReference type="Proteomes" id="UP001589775">
    <property type="component" value="Unassembled WGS sequence"/>
</dbReference>
<proteinExistence type="predicted"/>
<sequence length="107" mass="11136">MMRNILIAALFAAAAPVSAQAASLIAPATAAQAAVAATSPVETVACVRGGWRGVGVYPGCRNYRPYYRPYPYVVAPAPVYVAPPVVVAGPVVPAPRRCWIAGAWRPC</sequence>
<evidence type="ECO:0000313" key="3">
    <source>
        <dbReference type="Proteomes" id="UP001589775"/>
    </source>
</evidence>
<keyword evidence="3" id="KW-1185">Reference proteome</keyword>